<dbReference type="PANTHER" id="PTHR35792">
    <property type="entry name" value="GENERAL STRESS PROTEIN"/>
    <property type="match status" value="1"/>
</dbReference>
<accession>A0ABT8KRH7</accession>
<dbReference type="Pfam" id="PF12732">
    <property type="entry name" value="YtxH"/>
    <property type="match status" value="1"/>
</dbReference>
<keyword evidence="2" id="KW-1185">Reference proteome</keyword>
<proteinExistence type="predicted"/>
<dbReference type="InterPro" id="IPR052928">
    <property type="entry name" value="Desiccation-related_membrane"/>
</dbReference>
<reference evidence="1" key="1">
    <citation type="submission" date="2023-06" db="EMBL/GenBank/DDBJ databases">
        <title>Genomic of Parafulvivirga corallium.</title>
        <authorList>
            <person name="Wang G."/>
        </authorList>
    </citation>
    <scope>NUCLEOTIDE SEQUENCE</scope>
    <source>
        <strain evidence="1">BMA10</strain>
    </source>
</reference>
<comment type="caution">
    <text evidence="1">The sequence shown here is derived from an EMBL/GenBank/DDBJ whole genome shotgun (WGS) entry which is preliminary data.</text>
</comment>
<dbReference type="InterPro" id="IPR024623">
    <property type="entry name" value="YtxH"/>
</dbReference>
<name>A0ABT8KRH7_9BACT</name>
<gene>
    <name evidence="1" type="ORF">QQ008_18300</name>
</gene>
<dbReference type="PANTHER" id="PTHR35792:SF1">
    <property type="entry name" value="SLL0268 PROTEIN"/>
    <property type="match status" value="1"/>
</dbReference>
<dbReference type="Proteomes" id="UP001172082">
    <property type="component" value="Unassembled WGS sequence"/>
</dbReference>
<sequence length="63" mass="6791">MKTSGKIFLTFLGGAAAGALAGLLFAPESGKKTREQITKKANEISKNIKENLEHLTPHVRDLV</sequence>
<organism evidence="1 2">
    <name type="scientific">Splendidivirga corallicola</name>
    <dbReference type="NCBI Taxonomy" id="3051826"/>
    <lineage>
        <taxon>Bacteria</taxon>
        <taxon>Pseudomonadati</taxon>
        <taxon>Bacteroidota</taxon>
        <taxon>Cytophagia</taxon>
        <taxon>Cytophagales</taxon>
        <taxon>Splendidivirgaceae</taxon>
        <taxon>Splendidivirga</taxon>
    </lineage>
</organism>
<evidence type="ECO:0000313" key="1">
    <source>
        <dbReference type="EMBL" id="MDN5203344.1"/>
    </source>
</evidence>
<evidence type="ECO:0000313" key="2">
    <source>
        <dbReference type="Proteomes" id="UP001172082"/>
    </source>
</evidence>
<dbReference type="EMBL" id="JAUJEA010000007">
    <property type="protein sequence ID" value="MDN5203344.1"/>
    <property type="molecule type" value="Genomic_DNA"/>
</dbReference>
<protein>
    <submittedName>
        <fullName evidence="1">YtxH domain-containing protein</fullName>
    </submittedName>
</protein>
<dbReference type="RefSeq" id="WP_346753368.1">
    <property type="nucleotide sequence ID" value="NZ_JAUJEA010000007.1"/>
</dbReference>